<dbReference type="GO" id="GO:0003676">
    <property type="term" value="F:nucleic acid binding"/>
    <property type="evidence" value="ECO:0007669"/>
    <property type="project" value="InterPro"/>
</dbReference>
<keyword evidence="2" id="KW-1185">Reference proteome</keyword>
<sequence length="291" mass="33803">MAIFRQFTANSISMKPYPFWKELAMEAYLLENEDILKLDEQNFSEVEVLDAEIALKSGRKTGDGRIDILAKYGGEYLGIVEIKLNEIDELSLSQLEEYLSVRAQILNLGEYWQEDAEPKWVGLLVGSSISAGLQERLSQGYQFHGIPIAGMTVKRFRSEKNEVFVISDTYFNFSYSNKDYSKFIFKGKEYNKGRLVNAVVRAHVERNPKITYSELKHDFPDYIQGSFGVVDLTSNAEDIYQRWGHKRHYIKEDEVIQLQDQAISTCTQWHPENIKSFIKQAEKLEWRIELK</sequence>
<name>A0A0H4PKL6_9BACT</name>
<gene>
    <name evidence="1" type="ORF">CA2015_4193</name>
</gene>
<dbReference type="AlphaFoldDB" id="A0A0H4PKL6"/>
<reference evidence="1 2" key="1">
    <citation type="submission" date="2015-07" db="EMBL/GenBank/DDBJ databases">
        <authorList>
            <person name="Kim K.M."/>
        </authorList>
    </citation>
    <scope>NUCLEOTIDE SEQUENCE [LARGE SCALE GENOMIC DNA]</scope>
    <source>
        <strain evidence="1 2">KCTC 12363</strain>
    </source>
</reference>
<dbReference type="EMBL" id="CP012040">
    <property type="protein sequence ID" value="AKP53543.1"/>
    <property type="molecule type" value="Genomic_DNA"/>
</dbReference>
<evidence type="ECO:0008006" key="3">
    <source>
        <dbReference type="Google" id="ProtNLM"/>
    </source>
</evidence>
<dbReference type="InterPro" id="IPR011856">
    <property type="entry name" value="tRNA_endonuc-like_dom_sf"/>
</dbReference>
<protein>
    <recommendedName>
        <fullName evidence="3">DUF91 domain-containing protein</fullName>
    </recommendedName>
</protein>
<dbReference type="Gene3D" id="3.40.1350.10">
    <property type="match status" value="1"/>
</dbReference>
<dbReference type="RefSeq" id="WP_053086724.1">
    <property type="nucleotide sequence ID" value="NZ_CP012040.1"/>
</dbReference>
<accession>A0A0H4PKL6</accession>
<proteinExistence type="predicted"/>
<dbReference type="KEGG" id="camu:CA2015_4193"/>
<dbReference type="Proteomes" id="UP000036520">
    <property type="component" value="Chromosome"/>
</dbReference>
<evidence type="ECO:0000313" key="1">
    <source>
        <dbReference type="EMBL" id="AKP53543.1"/>
    </source>
</evidence>
<evidence type="ECO:0000313" key="2">
    <source>
        <dbReference type="Proteomes" id="UP000036520"/>
    </source>
</evidence>
<organism evidence="1 2">
    <name type="scientific">Cyclobacterium amurskyense</name>
    <dbReference type="NCBI Taxonomy" id="320787"/>
    <lineage>
        <taxon>Bacteria</taxon>
        <taxon>Pseudomonadati</taxon>
        <taxon>Bacteroidota</taxon>
        <taxon>Cytophagia</taxon>
        <taxon>Cytophagales</taxon>
        <taxon>Cyclobacteriaceae</taxon>
        <taxon>Cyclobacterium</taxon>
    </lineage>
</organism>